<dbReference type="Proteomes" id="UP000190367">
    <property type="component" value="Unassembled WGS sequence"/>
</dbReference>
<evidence type="ECO:0000256" key="3">
    <source>
        <dbReference type="ARBA" id="ARBA00022679"/>
    </source>
</evidence>
<dbReference type="PANTHER" id="PTHR43047:SF72">
    <property type="entry name" value="OSMOSENSING HISTIDINE PROTEIN KINASE SLN1"/>
    <property type="match status" value="1"/>
</dbReference>
<dbReference type="SMART" id="SM00387">
    <property type="entry name" value="HATPase_c"/>
    <property type="match status" value="1"/>
</dbReference>
<dbReference type="GO" id="GO:0005886">
    <property type="term" value="C:plasma membrane"/>
    <property type="evidence" value="ECO:0007669"/>
    <property type="project" value="TreeGrafter"/>
</dbReference>
<evidence type="ECO:0000313" key="7">
    <source>
        <dbReference type="Proteomes" id="UP000190367"/>
    </source>
</evidence>
<evidence type="ECO:0000256" key="1">
    <source>
        <dbReference type="ARBA" id="ARBA00000085"/>
    </source>
</evidence>
<dbReference type="GO" id="GO:0000155">
    <property type="term" value="F:phosphorelay sensor kinase activity"/>
    <property type="evidence" value="ECO:0007669"/>
    <property type="project" value="TreeGrafter"/>
</dbReference>
<dbReference type="SUPFAM" id="SSF55874">
    <property type="entry name" value="ATPase domain of HSP90 chaperone/DNA topoisomerase II/histidine kinase"/>
    <property type="match status" value="1"/>
</dbReference>
<dbReference type="InterPro" id="IPR003594">
    <property type="entry name" value="HATPase_dom"/>
</dbReference>
<keyword evidence="3" id="KW-0808">Transferase</keyword>
<protein>
    <recommendedName>
        <fullName evidence="2">histidine kinase</fullName>
        <ecNumber evidence="2">2.7.13.3</ecNumber>
    </recommendedName>
</protein>
<dbReference type="AlphaFoldDB" id="A0A1T4U1U9"/>
<proteinExistence type="predicted"/>
<dbReference type="STRING" id="634771.SAMN04488128_10812"/>
<dbReference type="PROSITE" id="PS50109">
    <property type="entry name" value="HIS_KIN"/>
    <property type="match status" value="1"/>
</dbReference>
<dbReference type="RefSeq" id="WP_078673076.1">
    <property type="nucleotide sequence ID" value="NZ_FUWZ01000008.1"/>
</dbReference>
<dbReference type="Pfam" id="PF02518">
    <property type="entry name" value="HATPase_c"/>
    <property type="match status" value="1"/>
</dbReference>
<dbReference type="PANTHER" id="PTHR43047">
    <property type="entry name" value="TWO-COMPONENT HISTIDINE PROTEIN KINASE"/>
    <property type="match status" value="1"/>
</dbReference>
<accession>A0A1T4U1U9</accession>
<gene>
    <name evidence="6" type="ORF">SAMN04488128_10812</name>
</gene>
<comment type="catalytic activity">
    <reaction evidence="1">
        <text>ATP + protein L-histidine = ADP + protein N-phospho-L-histidine.</text>
        <dbReference type="EC" id="2.7.13.3"/>
    </reaction>
</comment>
<dbReference type="Gene3D" id="3.30.565.10">
    <property type="entry name" value="Histidine kinase-like ATPase, C-terminal domain"/>
    <property type="match status" value="1"/>
</dbReference>
<dbReference type="InterPro" id="IPR004358">
    <property type="entry name" value="Sig_transdc_His_kin-like_C"/>
</dbReference>
<dbReference type="GO" id="GO:0009927">
    <property type="term" value="F:histidine phosphotransfer kinase activity"/>
    <property type="evidence" value="ECO:0007669"/>
    <property type="project" value="TreeGrafter"/>
</dbReference>
<dbReference type="InterPro" id="IPR005467">
    <property type="entry name" value="His_kinase_dom"/>
</dbReference>
<evidence type="ECO:0000256" key="4">
    <source>
        <dbReference type="ARBA" id="ARBA00022777"/>
    </source>
</evidence>
<dbReference type="OrthoDB" id="672431at2"/>
<dbReference type="EMBL" id="FUWZ01000008">
    <property type="protein sequence ID" value="SKA46722.1"/>
    <property type="molecule type" value="Genomic_DNA"/>
</dbReference>
<keyword evidence="4 6" id="KW-0418">Kinase</keyword>
<sequence>MHTQNLAKTLPDWHSKPFRLTRSEIANPLTVVKTFMTDFPLPEIRKTLNDWLSRVLISNAPDPLNYIWFREELERFMEACYTSQERTVEPLSRSSNFLALLGHELQGQLTGIIQALNSIGTHKQSDGTFSEEVNVYIDYIKMITLNAKTVYENMIASSVAGNGKLKILEEEMLVEPFIQSCIDSFSILSSLQNIRIDRDVFMPPGIKGVTDFVKLRQIFSNLLLNAFKYAQPESYIIARAHVYGEKMILKVISRGKTIPTEKLKIIFEPYQTLDQVNAGAGLGLYICKQFTDLLGGNIEVRSKKGLTAFSVTLSFSSVKLDKYVK</sequence>
<name>A0A1T4U1U9_9BACT</name>
<feature type="domain" description="Histidine kinase" evidence="5">
    <location>
        <begin position="100"/>
        <end position="317"/>
    </location>
</feature>
<dbReference type="EC" id="2.7.13.3" evidence="2"/>
<keyword evidence="7" id="KW-1185">Reference proteome</keyword>
<dbReference type="InterPro" id="IPR036890">
    <property type="entry name" value="HATPase_C_sf"/>
</dbReference>
<evidence type="ECO:0000256" key="2">
    <source>
        <dbReference type="ARBA" id="ARBA00012438"/>
    </source>
</evidence>
<organism evidence="6 7">
    <name type="scientific">Chitinophaga eiseniae</name>
    <dbReference type="NCBI Taxonomy" id="634771"/>
    <lineage>
        <taxon>Bacteria</taxon>
        <taxon>Pseudomonadati</taxon>
        <taxon>Bacteroidota</taxon>
        <taxon>Chitinophagia</taxon>
        <taxon>Chitinophagales</taxon>
        <taxon>Chitinophagaceae</taxon>
        <taxon>Chitinophaga</taxon>
    </lineage>
</organism>
<evidence type="ECO:0000259" key="5">
    <source>
        <dbReference type="PROSITE" id="PS50109"/>
    </source>
</evidence>
<evidence type="ECO:0000313" key="6">
    <source>
        <dbReference type="EMBL" id="SKA46722.1"/>
    </source>
</evidence>
<reference evidence="7" key="1">
    <citation type="submission" date="2017-02" db="EMBL/GenBank/DDBJ databases">
        <authorList>
            <person name="Varghese N."/>
            <person name="Submissions S."/>
        </authorList>
    </citation>
    <scope>NUCLEOTIDE SEQUENCE [LARGE SCALE GENOMIC DNA]</scope>
    <source>
        <strain evidence="7">DSM 22224</strain>
    </source>
</reference>
<dbReference type="PRINTS" id="PR00344">
    <property type="entry name" value="BCTRLSENSOR"/>
</dbReference>